<dbReference type="Proteomes" id="UP000196317">
    <property type="component" value="Unassembled WGS sequence"/>
</dbReference>
<dbReference type="AlphaFoldDB" id="A0A1Y5MDN9"/>
<evidence type="ECO:0000313" key="2">
    <source>
        <dbReference type="Proteomes" id="UP000196317"/>
    </source>
</evidence>
<protein>
    <submittedName>
        <fullName evidence="1">Uncharacterized protein</fullName>
    </submittedName>
</protein>
<evidence type="ECO:0000313" key="1">
    <source>
        <dbReference type="EMBL" id="OUT06716.1"/>
    </source>
</evidence>
<sequence length="155" mass="17930">MIVRNKEGLIKALWGYKEFTYGGHVEARLYGETYVITDYSVTILVIKRDRSVLYFDNSFYSKTTSKLQNLLKEVFNFIAIRRKAYLFDTEPKKAYSGDLEKVNITFTNEGLISMVSKKTERGFEFFKTNNLCPLVSLYIGGVWCGIETKLLRGED</sequence>
<reference evidence="1 2" key="1">
    <citation type="submission" date="2017-04" db="EMBL/GenBank/DDBJ databases">
        <title>Complete genome of Campylobacter concisus ATCC 33237T and draft genomes for an additional eight well characterized C. concisus strains.</title>
        <authorList>
            <person name="Cornelius A.J."/>
            <person name="Miller W.G."/>
            <person name="Lastovica A.J."/>
            <person name="On S.L."/>
            <person name="French N.P."/>
            <person name="Vandenberg O."/>
            <person name="Biggs P.J."/>
        </authorList>
    </citation>
    <scope>NUCLEOTIDE SEQUENCE [LARGE SCALE GENOMIC DNA]</scope>
    <source>
        <strain evidence="1 2">CCUG 19995</strain>
    </source>
</reference>
<organism evidence="1 2">
    <name type="scientific">Campylobacter concisus</name>
    <dbReference type="NCBI Taxonomy" id="199"/>
    <lineage>
        <taxon>Bacteria</taxon>
        <taxon>Pseudomonadati</taxon>
        <taxon>Campylobacterota</taxon>
        <taxon>Epsilonproteobacteria</taxon>
        <taxon>Campylobacterales</taxon>
        <taxon>Campylobacteraceae</taxon>
        <taxon>Campylobacter</taxon>
    </lineage>
</organism>
<comment type="caution">
    <text evidence="1">The sequence shown here is derived from an EMBL/GenBank/DDBJ whole genome shotgun (WGS) entry which is preliminary data.</text>
</comment>
<gene>
    <name evidence="1" type="ORF">B9N65_10620</name>
</gene>
<dbReference type="EMBL" id="NDYN01000016">
    <property type="protein sequence ID" value="OUT06716.1"/>
    <property type="molecule type" value="Genomic_DNA"/>
</dbReference>
<accession>A0A1Y5MDN9</accession>
<dbReference type="RefSeq" id="WP_087583809.1">
    <property type="nucleotide sequence ID" value="NZ_NDYN01000016.1"/>
</dbReference>
<proteinExistence type="predicted"/>
<name>A0A1Y5MDN9_9BACT</name>